<gene>
    <name evidence="5" type="ORF">M3202_06430</name>
</gene>
<dbReference type="InterPro" id="IPR013342">
    <property type="entry name" value="Mandelate_racemase_C"/>
</dbReference>
<protein>
    <submittedName>
        <fullName evidence="5">Mandelate racemase/muconate lactonizing enzyme family protein</fullName>
    </submittedName>
</protein>
<dbReference type="PROSITE" id="PS00908">
    <property type="entry name" value="MR_MLE_1"/>
    <property type="match status" value="1"/>
</dbReference>
<dbReference type="InterPro" id="IPR018110">
    <property type="entry name" value="Mandel_Rmase/mucon_lact_enz_CS"/>
</dbReference>
<dbReference type="GO" id="GO:0016853">
    <property type="term" value="F:isomerase activity"/>
    <property type="evidence" value="ECO:0007669"/>
    <property type="project" value="InterPro"/>
</dbReference>
<dbReference type="RefSeq" id="WP_251222510.1">
    <property type="nucleotide sequence ID" value="NZ_JAMBOL010000003.1"/>
</dbReference>
<proteinExistence type="predicted"/>
<evidence type="ECO:0000259" key="4">
    <source>
        <dbReference type="SMART" id="SM00922"/>
    </source>
</evidence>
<dbReference type="SFLD" id="SFLDF00557">
    <property type="entry name" value="3_6-anhydro-alpha-L-galactonat"/>
    <property type="match status" value="1"/>
</dbReference>
<dbReference type="AlphaFoldDB" id="A0A9X2DNH2"/>
<accession>A0A9X2DNH2</accession>
<evidence type="ECO:0000256" key="3">
    <source>
        <dbReference type="ARBA" id="ARBA00022842"/>
    </source>
</evidence>
<keyword evidence="6" id="KW-1185">Reference proteome</keyword>
<evidence type="ECO:0000313" key="6">
    <source>
        <dbReference type="Proteomes" id="UP001139179"/>
    </source>
</evidence>
<dbReference type="CDD" id="cd03316">
    <property type="entry name" value="MR_like"/>
    <property type="match status" value="1"/>
</dbReference>
<dbReference type="EMBL" id="JAMBOL010000003">
    <property type="protein sequence ID" value="MCM3713716.1"/>
    <property type="molecule type" value="Genomic_DNA"/>
</dbReference>
<dbReference type="PANTHER" id="PTHR13794:SF58">
    <property type="entry name" value="MITOCHONDRIAL ENOLASE SUPERFAMILY MEMBER 1"/>
    <property type="match status" value="1"/>
</dbReference>
<comment type="caution">
    <text evidence="5">The sequence shown here is derived from an EMBL/GenBank/DDBJ whole genome shotgun (WGS) entry which is preliminary data.</text>
</comment>
<evidence type="ECO:0000313" key="5">
    <source>
        <dbReference type="EMBL" id="MCM3713716.1"/>
    </source>
</evidence>
<organism evidence="5 6">
    <name type="scientific">Halalkalibacter oceani</name>
    <dbReference type="NCBI Taxonomy" id="1653776"/>
    <lineage>
        <taxon>Bacteria</taxon>
        <taxon>Bacillati</taxon>
        <taxon>Bacillota</taxon>
        <taxon>Bacilli</taxon>
        <taxon>Bacillales</taxon>
        <taxon>Bacillaceae</taxon>
        <taxon>Halalkalibacter</taxon>
    </lineage>
</organism>
<dbReference type="Gene3D" id="3.30.390.10">
    <property type="entry name" value="Enolase-like, N-terminal domain"/>
    <property type="match status" value="1"/>
</dbReference>
<dbReference type="PANTHER" id="PTHR13794">
    <property type="entry name" value="ENOLASE SUPERFAMILY, MANDELATE RACEMASE"/>
    <property type="match status" value="1"/>
</dbReference>
<dbReference type="Gene3D" id="3.20.20.120">
    <property type="entry name" value="Enolase-like C-terminal domain"/>
    <property type="match status" value="1"/>
</dbReference>
<dbReference type="SMART" id="SM00922">
    <property type="entry name" value="MR_MLE"/>
    <property type="match status" value="1"/>
</dbReference>
<dbReference type="Pfam" id="PF13378">
    <property type="entry name" value="MR_MLE_C"/>
    <property type="match status" value="1"/>
</dbReference>
<dbReference type="SUPFAM" id="SSF54826">
    <property type="entry name" value="Enolase N-terminal domain-like"/>
    <property type="match status" value="1"/>
</dbReference>
<dbReference type="InterPro" id="IPR034382">
    <property type="entry name" value="AHGA_cycloisomerase"/>
</dbReference>
<dbReference type="InterPro" id="IPR036849">
    <property type="entry name" value="Enolase-like_C_sf"/>
</dbReference>
<dbReference type="PROSITE" id="PS00909">
    <property type="entry name" value="MR_MLE_2"/>
    <property type="match status" value="1"/>
</dbReference>
<feature type="domain" description="Mandelate racemase/muconate lactonizing enzyme C-terminal" evidence="4">
    <location>
        <begin position="150"/>
        <end position="247"/>
    </location>
</feature>
<dbReference type="InterPro" id="IPR029065">
    <property type="entry name" value="Enolase_C-like"/>
</dbReference>
<dbReference type="InterPro" id="IPR046945">
    <property type="entry name" value="RHMD-like"/>
</dbReference>
<dbReference type="InterPro" id="IPR013341">
    <property type="entry name" value="Mandelate_racemase_N_dom"/>
</dbReference>
<keyword evidence="3" id="KW-0460">Magnesium</keyword>
<keyword evidence="2" id="KW-0479">Metal-binding</keyword>
<dbReference type="GO" id="GO:0016836">
    <property type="term" value="F:hydro-lyase activity"/>
    <property type="evidence" value="ECO:0007669"/>
    <property type="project" value="TreeGrafter"/>
</dbReference>
<dbReference type="SFLD" id="SFLDS00001">
    <property type="entry name" value="Enolase"/>
    <property type="match status" value="1"/>
</dbReference>
<dbReference type="GO" id="GO:0009063">
    <property type="term" value="P:amino acid catabolic process"/>
    <property type="evidence" value="ECO:0007669"/>
    <property type="project" value="InterPro"/>
</dbReference>
<comment type="cofactor">
    <cofactor evidence="1">
        <name>Mg(2+)</name>
        <dbReference type="ChEBI" id="CHEBI:18420"/>
    </cofactor>
</comment>
<dbReference type="GO" id="GO:0000287">
    <property type="term" value="F:magnesium ion binding"/>
    <property type="evidence" value="ECO:0007669"/>
    <property type="project" value="TreeGrafter"/>
</dbReference>
<dbReference type="InterPro" id="IPR029017">
    <property type="entry name" value="Enolase-like_N"/>
</dbReference>
<dbReference type="SUPFAM" id="SSF51604">
    <property type="entry name" value="Enolase C-terminal domain-like"/>
    <property type="match status" value="1"/>
</dbReference>
<dbReference type="Pfam" id="PF02746">
    <property type="entry name" value="MR_MLE_N"/>
    <property type="match status" value="1"/>
</dbReference>
<evidence type="ECO:0000256" key="2">
    <source>
        <dbReference type="ARBA" id="ARBA00022723"/>
    </source>
</evidence>
<evidence type="ECO:0000256" key="1">
    <source>
        <dbReference type="ARBA" id="ARBA00001946"/>
    </source>
</evidence>
<dbReference type="GO" id="GO:0019388">
    <property type="term" value="P:galactose catabolic process"/>
    <property type="evidence" value="ECO:0007669"/>
    <property type="project" value="InterPro"/>
</dbReference>
<reference evidence="5" key="1">
    <citation type="submission" date="2022-05" db="EMBL/GenBank/DDBJ databases">
        <title>Comparative Genomics of Spacecraft Associated Microbes.</title>
        <authorList>
            <person name="Tran M.T."/>
            <person name="Wright A."/>
            <person name="Seuylemezian A."/>
            <person name="Eisen J."/>
            <person name="Coil D."/>
        </authorList>
    </citation>
    <scope>NUCLEOTIDE SEQUENCE</scope>
    <source>
        <strain evidence="5">214.1.1</strain>
    </source>
</reference>
<sequence>MTYFTKIVDVITEYYQVPLAEPLGDATHGIHTHFELPVVKIKLEDGYEGVGYTYTGGVGGRAICAMIEHDLRPFLIGRDASCVEKIWEEMNWHIHYVGRGGIASFAISAVDIALWDIRAKRAGMPLYKLLGGHSDSTNCYAGAIDLNFTKERLLENIKSYLSQGFTAVKIKLGQPTLAEDIDRVAAVRELIGPNIDFMVDANMKWSVEKAIKATKELAKYNLLWLEEPTIPDDYEGYKRISREGELAIAAGENLHTVYEFQNMIARGKIDFPQPDASNIGGITGWLKVANLAYAHNLPVCTHGMQELHVSLMAAIPHASYMEVHSFPIDQYTTRPLVMKDGRAVAPDIAGTGVEFNWELLKDYRRTF</sequence>
<name>A0A9X2DNH2_9BACI</name>
<dbReference type="Proteomes" id="UP001139179">
    <property type="component" value="Unassembled WGS sequence"/>
</dbReference>
<dbReference type="SFLD" id="SFLDG00179">
    <property type="entry name" value="mandelate_racemase"/>
    <property type="match status" value="1"/>
</dbReference>